<dbReference type="EMBL" id="FWXT01000001">
    <property type="protein sequence ID" value="SMC75398.1"/>
    <property type="molecule type" value="Genomic_DNA"/>
</dbReference>
<dbReference type="AlphaFoldDB" id="A0A1W2BS52"/>
<proteinExistence type="predicted"/>
<dbReference type="RefSeq" id="WP_144008915.1">
    <property type="nucleotide sequence ID" value="NZ_FWXT01000001.1"/>
</dbReference>
<dbReference type="Proteomes" id="UP000192756">
    <property type="component" value="Unassembled WGS sequence"/>
</dbReference>
<gene>
    <name evidence="1" type="ORF">SAMN04488524_2574</name>
</gene>
<organism evidence="1 2">
    <name type="scientific">Pedobacter africanus</name>
    <dbReference type="NCBI Taxonomy" id="151894"/>
    <lineage>
        <taxon>Bacteria</taxon>
        <taxon>Pseudomonadati</taxon>
        <taxon>Bacteroidota</taxon>
        <taxon>Sphingobacteriia</taxon>
        <taxon>Sphingobacteriales</taxon>
        <taxon>Sphingobacteriaceae</taxon>
        <taxon>Pedobacter</taxon>
    </lineage>
</organism>
<dbReference type="STRING" id="151894.SAMN04488524_2574"/>
<reference evidence="2" key="1">
    <citation type="submission" date="2017-04" db="EMBL/GenBank/DDBJ databases">
        <authorList>
            <person name="Varghese N."/>
            <person name="Submissions S."/>
        </authorList>
    </citation>
    <scope>NUCLEOTIDE SEQUENCE [LARGE SCALE GENOMIC DNA]</scope>
    <source>
        <strain evidence="2">DSM 12126</strain>
    </source>
</reference>
<accession>A0A1W2BS52</accession>
<sequence>MNRFSYLLLVLIHITVLFQSCSPTIKSKAELQAYLNDQDNGLTETTQKSDVAIKMTWQPWQLIANKLGSPKDKTNTGSSPFAENLYFILSLSKGNKELLRQLPFETYSEMVQVLSFRMQNFISAELGKTSIEPVECVFQQTYGMTEANMLLLVFNKKDVGEADNLTISLKEFGLGLGNLEFPFKLKNINQIEKLDYGKIL</sequence>
<protein>
    <submittedName>
        <fullName evidence="1">Uncharacterized protein</fullName>
    </submittedName>
</protein>
<evidence type="ECO:0000313" key="2">
    <source>
        <dbReference type="Proteomes" id="UP000192756"/>
    </source>
</evidence>
<name>A0A1W2BS52_9SPHI</name>
<dbReference type="OrthoDB" id="1431329at2"/>
<keyword evidence="2" id="KW-1185">Reference proteome</keyword>
<evidence type="ECO:0000313" key="1">
    <source>
        <dbReference type="EMBL" id="SMC75398.1"/>
    </source>
</evidence>
<dbReference type="PROSITE" id="PS51257">
    <property type="entry name" value="PROKAR_LIPOPROTEIN"/>
    <property type="match status" value="1"/>
</dbReference>